<dbReference type="Proteomes" id="UP000193570">
    <property type="component" value="Unassembled WGS sequence"/>
</dbReference>
<dbReference type="RefSeq" id="WP_085793035.1">
    <property type="nucleotide sequence ID" value="NZ_FWFK01000006.1"/>
</dbReference>
<reference evidence="2 3" key="1">
    <citation type="submission" date="2017-03" db="EMBL/GenBank/DDBJ databases">
        <authorList>
            <person name="Afonso C.L."/>
            <person name="Miller P.J."/>
            <person name="Scott M.A."/>
            <person name="Spackman E."/>
            <person name="Goraichik I."/>
            <person name="Dimitrov K.M."/>
            <person name="Suarez D.L."/>
            <person name="Swayne D.E."/>
        </authorList>
    </citation>
    <scope>NUCLEOTIDE SEQUENCE [LARGE SCALE GENOMIC DNA]</scope>
    <source>
        <strain evidence="2 3">CECT 8625</strain>
    </source>
</reference>
<keyword evidence="1" id="KW-1133">Transmembrane helix</keyword>
<sequence length="170" mass="18415">MTHQLHLVFTETAPLVAAVKALRAEGVTGMDAHTPWRIAELETALEPGGPSVRRVMLISGLVCAASIFAFQAWSAVWLYPLNAGGRPLFSWPAFGFATFETGILGAAAGGFVAMIRRCGLPRLHHPFFITAETELATDDRFFLTIPGDTAPDRMRLSRLEGLHEIVEVGA</sequence>
<proteinExistence type="predicted"/>
<feature type="transmembrane region" description="Helical" evidence="1">
    <location>
        <begin position="91"/>
        <end position="115"/>
    </location>
</feature>
<name>A0A1X6ZZA1_9RHOB</name>
<organism evidence="2 3">
    <name type="scientific">Roseivivax jejudonensis</name>
    <dbReference type="NCBI Taxonomy" id="1529041"/>
    <lineage>
        <taxon>Bacteria</taxon>
        <taxon>Pseudomonadati</taxon>
        <taxon>Pseudomonadota</taxon>
        <taxon>Alphaproteobacteria</taxon>
        <taxon>Rhodobacterales</taxon>
        <taxon>Roseobacteraceae</taxon>
        <taxon>Roseivivax</taxon>
    </lineage>
</organism>
<evidence type="ECO:0000313" key="2">
    <source>
        <dbReference type="EMBL" id="SLN65600.1"/>
    </source>
</evidence>
<protein>
    <recommendedName>
        <fullName evidence="4">DUF3341 domain-containing protein</fullName>
    </recommendedName>
</protein>
<dbReference type="Pfam" id="PF11821">
    <property type="entry name" value="ActD"/>
    <property type="match status" value="1"/>
</dbReference>
<gene>
    <name evidence="2" type="ORF">ROJ8625_03353</name>
</gene>
<feature type="transmembrane region" description="Helical" evidence="1">
    <location>
        <begin position="55"/>
        <end position="79"/>
    </location>
</feature>
<evidence type="ECO:0000313" key="3">
    <source>
        <dbReference type="Proteomes" id="UP000193570"/>
    </source>
</evidence>
<dbReference type="PANTHER" id="PTHR40394:SF2">
    <property type="entry name" value="QUINOL:CYTOCHROME C OXIDOREDUCTASE MEMBRANE PROTEIN"/>
    <property type="match status" value="1"/>
</dbReference>
<accession>A0A1X6ZZA1</accession>
<dbReference type="AlphaFoldDB" id="A0A1X6ZZA1"/>
<dbReference type="EMBL" id="FWFK01000006">
    <property type="protein sequence ID" value="SLN65600.1"/>
    <property type="molecule type" value="Genomic_DNA"/>
</dbReference>
<keyword evidence="1" id="KW-0812">Transmembrane</keyword>
<keyword evidence="3" id="KW-1185">Reference proteome</keyword>
<dbReference type="OrthoDB" id="9792475at2"/>
<keyword evidence="1" id="KW-0472">Membrane</keyword>
<evidence type="ECO:0008006" key="4">
    <source>
        <dbReference type="Google" id="ProtNLM"/>
    </source>
</evidence>
<dbReference type="PANTHER" id="PTHR40394">
    <property type="entry name" value="LIPOPROTEIN-RELATED"/>
    <property type="match status" value="1"/>
</dbReference>
<evidence type="ECO:0000256" key="1">
    <source>
        <dbReference type="SAM" id="Phobius"/>
    </source>
</evidence>
<dbReference type="InterPro" id="IPR021776">
    <property type="entry name" value="ActD"/>
</dbReference>